<reference evidence="8" key="1">
    <citation type="submission" date="2025-08" db="UniProtKB">
        <authorList>
            <consortium name="RefSeq"/>
        </authorList>
    </citation>
    <scope>IDENTIFICATION</scope>
    <source>
        <tissue evidence="8">Whole Larva</tissue>
    </source>
</reference>
<evidence type="ECO:0000256" key="1">
    <source>
        <dbReference type="ARBA" id="ARBA00004141"/>
    </source>
</evidence>
<dbReference type="CDD" id="cd17317">
    <property type="entry name" value="MFS_SLC22"/>
    <property type="match status" value="1"/>
</dbReference>
<evidence type="ECO:0000313" key="7">
    <source>
        <dbReference type="Proteomes" id="UP000695000"/>
    </source>
</evidence>
<dbReference type="RefSeq" id="XP_017769527.1">
    <property type="nucleotide sequence ID" value="XM_017914038.1"/>
</dbReference>
<keyword evidence="4 5" id="KW-0472">Membrane</keyword>
<evidence type="ECO:0000256" key="2">
    <source>
        <dbReference type="ARBA" id="ARBA00022692"/>
    </source>
</evidence>
<feature type="transmembrane region" description="Helical" evidence="5">
    <location>
        <begin position="407"/>
        <end position="426"/>
    </location>
</feature>
<comment type="subcellular location">
    <subcellularLocation>
        <location evidence="1">Membrane</location>
        <topology evidence="1">Multi-pass membrane protein</topology>
    </subcellularLocation>
</comment>
<feature type="transmembrane region" description="Helical" evidence="5">
    <location>
        <begin position="379"/>
        <end position="400"/>
    </location>
</feature>
<dbReference type="InterPro" id="IPR020846">
    <property type="entry name" value="MFS_dom"/>
</dbReference>
<dbReference type="InterPro" id="IPR036259">
    <property type="entry name" value="MFS_trans_sf"/>
</dbReference>
<dbReference type="SUPFAM" id="SSF103473">
    <property type="entry name" value="MFS general substrate transporter"/>
    <property type="match status" value="1"/>
</dbReference>
<dbReference type="Pfam" id="PF00083">
    <property type="entry name" value="Sugar_tr"/>
    <property type="match status" value="1"/>
</dbReference>
<evidence type="ECO:0000256" key="3">
    <source>
        <dbReference type="ARBA" id="ARBA00022989"/>
    </source>
</evidence>
<feature type="transmembrane region" description="Helical" evidence="5">
    <location>
        <begin position="494"/>
        <end position="513"/>
    </location>
</feature>
<dbReference type="PANTHER" id="PTHR24064">
    <property type="entry name" value="SOLUTE CARRIER FAMILY 22 MEMBER"/>
    <property type="match status" value="1"/>
</dbReference>
<feature type="transmembrane region" description="Helical" evidence="5">
    <location>
        <begin position="202"/>
        <end position="222"/>
    </location>
</feature>
<accession>A0ABM1M4M7</accession>
<organism evidence="7 8">
    <name type="scientific">Nicrophorus vespilloides</name>
    <name type="common">Boreal carrion beetle</name>
    <dbReference type="NCBI Taxonomy" id="110193"/>
    <lineage>
        <taxon>Eukaryota</taxon>
        <taxon>Metazoa</taxon>
        <taxon>Ecdysozoa</taxon>
        <taxon>Arthropoda</taxon>
        <taxon>Hexapoda</taxon>
        <taxon>Insecta</taxon>
        <taxon>Pterygota</taxon>
        <taxon>Neoptera</taxon>
        <taxon>Endopterygota</taxon>
        <taxon>Coleoptera</taxon>
        <taxon>Polyphaga</taxon>
        <taxon>Staphyliniformia</taxon>
        <taxon>Silphidae</taxon>
        <taxon>Nicrophorinae</taxon>
        <taxon>Nicrophorus</taxon>
    </lineage>
</organism>
<keyword evidence="3 5" id="KW-1133">Transmembrane helix</keyword>
<gene>
    <name evidence="8" type="primary">LOC108557508</name>
</gene>
<feature type="transmembrane region" description="Helical" evidence="5">
    <location>
        <begin position="432"/>
        <end position="455"/>
    </location>
</feature>
<dbReference type="InterPro" id="IPR005828">
    <property type="entry name" value="MFS_sugar_transport-like"/>
</dbReference>
<feature type="transmembrane region" description="Helical" evidence="5">
    <location>
        <begin position="173"/>
        <end position="196"/>
    </location>
</feature>
<feature type="transmembrane region" description="Helical" evidence="5">
    <location>
        <begin position="140"/>
        <end position="161"/>
    </location>
</feature>
<name>A0ABM1M4M7_NICVS</name>
<proteinExistence type="predicted"/>
<keyword evidence="7" id="KW-1185">Reference proteome</keyword>
<feature type="transmembrane region" description="Helical" evidence="5">
    <location>
        <begin position="348"/>
        <end position="367"/>
    </location>
</feature>
<feature type="transmembrane region" description="Helical" evidence="5">
    <location>
        <begin position="229"/>
        <end position="251"/>
    </location>
</feature>
<dbReference type="GeneID" id="108557508"/>
<sequence length="613" mass="69928">MDHNDESKHNEPMDLDDILPQVGEFGTYQKCMLWFVCLPACFPCGFGAFNQLFMADVPDHWCWIPQLANISVHERIQLGIPQYNDGHSKCTRYKLDWSYIDNDHLNESQLESCLDGWEYNKSEIWSSIVIDFDLVCEKDLYPTLGLVALNVGGPIGVYFFGWLNDKIGRKKSFFMCLTTLLTGGILTATAKNFWWWAGSRTIVGLTIPAIYQIPFIISLELVGPNFRSFVTVMTCMFYSLGIILLAGITYMIRDWVILSYITCIPFSLYYVYIFFLPESPRWLLTKGRFEEASRILEKLAEINKKELPVSFKQELKHRMMVKRSNSEEEKLRNGPGLFSLCRTPNMRLKTILITLNWFATEMVYVGLSYYGPALGNNQYLSFTLSCAVEIPSYLMCWLIIDRWGRRWPLCLSMIISGISCIATVLLPQDAVTATLILYLISKFAIAAAFLIIYPFSGELYPTEIRGIGIGISSYIGGLGLIIIPFITYLGSDNLILPLMIMGMVSVIGGVLSLRLPETLHHKLPQSIEEGEEFGKDFGFEDCVRCIPLRPAGIVIDEYEDLEMNHLKVEEQDEETPLGNLAHRTRSVRSLAKQNSFMDTQKDLDGTMKMTYWF</sequence>
<keyword evidence="2 5" id="KW-0812">Transmembrane</keyword>
<feature type="domain" description="Major facilitator superfamily (MFS) profile" evidence="6">
    <location>
        <begin position="101"/>
        <end position="520"/>
    </location>
</feature>
<evidence type="ECO:0000313" key="8">
    <source>
        <dbReference type="RefSeq" id="XP_017769527.1"/>
    </source>
</evidence>
<evidence type="ECO:0000256" key="4">
    <source>
        <dbReference type="ARBA" id="ARBA00023136"/>
    </source>
</evidence>
<protein>
    <submittedName>
        <fullName evidence="8">Carcinine transporter</fullName>
    </submittedName>
</protein>
<feature type="transmembrane region" description="Helical" evidence="5">
    <location>
        <begin position="467"/>
        <end position="488"/>
    </location>
</feature>
<dbReference type="Gene3D" id="1.20.1250.20">
    <property type="entry name" value="MFS general substrate transporter like domains"/>
    <property type="match status" value="1"/>
</dbReference>
<evidence type="ECO:0000259" key="6">
    <source>
        <dbReference type="PROSITE" id="PS50850"/>
    </source>
</evidence>
<feature type="transmembrane region" description="Helical" evidence="5">
    <location>
        <begin position="257"/>
        <end position="276"/>
    </location>
</feature>
<evidence type="ECO:0000256" key="5">
    <source>
        <dbReference type="SAM" id="Phobius"/>
    </source>
</evidence>
<dbReference type="Proteomes" id="UP000695000">
    <property type="component" value="Unplaced"/>
</dbReference>
<dbReference type="PROSITE" id="PS50850">
    <property type="entry name" value="MFS"/>
    <property type="match status" value="1"/>
</dbReference>